<evidence type="ECO:0000256" key="1">
    <source>
        <dbReference type="ARBA" id="ARBA00022884"/>
    </source>
</evidence>
<evidence type="ECO:0000313" key="5">
    <source>
        <dbReference type="EMBL" id="KAJ3575548.1"/>
    </source>
</evidence>
<evidence type="ECO:0000256" key="3">
    <source>
        <dbReference type="SAM" id="MobiDB-lite"/>
    </source>
</evidence>
<dbReference type="InterPro" id="IPR012677">
    <property type="entry name" value="Nucleotide-bd_a/b_plait_sf"/>
</dbReference>
<sequence>MPSELVYQHRQTPINGTISGMAPPGNETGYYYIPIANLPWQTSWQELKDHVRTVCSVEHVEINEDSTSGHVILKGRANFDAAFQLLNGGIFHDRALIADGRNVDSWVLIKQHVDGPNASVHPTALRHTAAPTSHTSLQVAPSSPGYVEWPAVSTSPSYMMSPVMDSPSYFVPCGMAEYTDSASIYGMSSCAVEHSHAAVSPVIPYPAIPSYTQQYAPSDYHGNGYPIHQNNKAHREGKKHADATPTKKRKIIIRQLQPWVSESQVRELIRHKAGIDSDRLTKLDMPLVDGQQANRGYVFATFVSEDAADKAIKRLNNCKYEDRVLEVKHSKENGSDHHQSSHASRSSHHRHSHHSHHHARRDRHDEKDKTSKDKEHSHKVTSSSEKKTAGDRKAKSTSSESDVAACSSAH</sequence>
<dbReference type="PANTHER" id="PTHR23003">
    <property type="entry name" value="RNA RECOGNITION MOTIF RRM DOMAIN CONTAINING PROTEIN"/>
    <property type="match status" value="1"/>
</dbReference>
<feature type="compositionally biased region" description="Basic and acidic residues" evidence="3">
    <location>
        <begin position="362"/>
        <end position="394"/>
    </location>
</feature>
<dbReference type="Gene3D" id="3.30.70.330">
    <property type="match status" value="2"/>
</dbReference>
<comment type="caution">
    <text evidence="5">The sequence shown here is derived from an EMBL/GenBank/DDBJ whole genome shotgun (WGS) entry which is preliminary data.</text>
</comment>
<dbReference type="CDD" id="cd00590">
    <property type="entry name" value="RRM_SF"/>
    <property type="match status" value="2"/>
</dbReference>
<proteinExistence type="predicted"/>
<dbReference type="Proteomes" id="UP001148614">
    <property type="component" value="Unassembled WGS sequence"/>
</dbReference>
<evidence type="ECO:0000256" key="2">
    <source>
        <dbReference type="PROSITE-ProRule" id="PRU00176"/>
    </source>
</evidence>
<reference evidence="5" key="1">
    <citation type="submission" date="2022-07" db="EMBL/GenBank/DDBJ databases">
        <title>Genome Sequence of Xylaria arbuscula.</title>
        <authorList>
            <person name="Buettner E."/>
        </authorList>
    </citation>
    <scope>NUCLEOTIDE SEQUENCE</scope>
    <source>
        <strain evidence="5">VT107</strain>
    </source>
</reference>
<dbReference type="InterPro" id="IPR000504">
    <property type="entry name" value="RRM_dom"/>
</dbReference>
<dbReference type="GO" id="GO:0005634">
    <property type="term" value="C:nucleus"/>
    <property type="evidence" value="ECO:0007669"/>
    <property type="project" value="TreeGrafter"/>
</dbReference>
<keyword evidence="6" id="KW-1185">Reference proteome</keyword>
<keyword evidence="1 2" id="KW-0694">RNA-binding</keyword>
<dbReference type="InterPro" id="IPR050374">
    <property type="entry name" value="RRT5_SRSF_SR"/>
</dbReference>
<gene>
    <name evidence="5" type="ORF">NPX13_g4000</name>
</gene>
<feature type="compositionally biased region" description="Basic and acidic residues" evidence="3">
    <location>
        <begin position="330"/>
        <end position="339"/>
    </location>
</feature>
<dbReference type="GO" id="GO:0003729">
    <property type="term" value="F:mRNA binding"/>
    <property type="evidence" value="ECO:0007669"/>
    <property type="project" value="TreeGrafter"/>
</dbReference>
<protein>
    <recommendedName>
        <fullName evidence="4">RRM domain-containing protein</fullName>
    </recommendedName>
</protein>
<evidence type="ECO:0000259" key="4">
    <source>
        <dbReference type="PROSITE" id="PS50102"/>
    </source>
</evidence>
<dbReference type="AlphaFoldDB" id="A0A9W8NGV0"/>
<feature type="domain" description="RRM" evidence="4">
    <location>
        <begin position="249"/>
        <end position="332"/>
    </location>
</feature>
<dbReference type="EMBL" id="JANPWZ010000534">
    <property type="protein sequence ID" value="KAJ3575548.1"/>
    <property type="molecule type" value="Genomic_DNA"/>
</dbReference>
<accession>A0A9W8NGV0</accession>
<dbReference type="SUPFAM" id="SSF54928">
    <property type="entry name" value="RNA-binding domain, RBD"/>
    <property type="match status" value="2"/>
</dbReference>
<dbReference type="InterPro" id="IPR035979">
    <property type="entry name" value="RBD_domain_sf"/>
</dbReference>
<dbReference type="Pfam" id="PF00076">
    <property type="entry name" value="RRM_1"/>
    <property type="match status" value="1"/>
</dbReference>
<feature type="compositionally biased region" description="Basic residues" evidence="3">
    <location>
        <begin position="345"/>
        <end position="361"/>
    </location>
</feature>
<feature type="region of interest" description="Disordered" evidence="3">
    <location>
        <begin position="330"/>
        <end position="410"/>
    </location>
</feature>
<dbReference type="GO" id="GO:0005737">
    <property type="term" value="C:cytoplasm"/>
    <property type="evidence" value="ECO:0007669"/>
    <property type="project" value="TreeGrafter"/>
</dbReference>
<name>A0A9W8NGV0_9PEZI</name>
<dbReference type="VEuPathDB" id="FungiDB:F4678DRAFT_215991"/>
<organism evidence="5 6">
    <name type="scientific">Xylaria arbuscula</name>
    <dbReference type="NCBI Taxonomy" id="114810"/>
    <lineage>
        <taxon>Eukaryota</taxon>
        <taxon>Fungi</taxon>
        <taxon>Dikarya</taxon>
        <taxon>Ascomycota</taxon>
        <taxon>Pezizomycotina</taxon>
        <taxon>Sordariomycetes</taxon>
        <taxon>Xylariomycetidae</taxon>
        <taxon>Xylariales</taxon>
        <taxon>Xylariaceae</taxon>
        <taxon>Xylaria</taxon>
    </lineage>
</organism>
<dbReference type="SMART" id="SM00360">
    <property type="entry name" value="RRM"/>
    <property type="match status" value="2"/>
</dbReference>
<evidence type="ECO:0000313" key="6">
    <source>
        <dbReference type="Proteomes" id="UP001148614"/>
    </source>
</evidence>
<dbReference type="PROSITE" id="PS50102">
    <property type="entry name" value="RRM"/>
    <property type="match status" value="1"/>
</dbReference>